<accession>A0AAQ4FBN0</accession>
<keyword evidence="4" id="KW-1185">Reference proteome</keyword>
<evidence type="ECO:0000313" key="3">
    <source>
        <dbReference type="EMBL" id="KAK8784396.1"/>
    </source>
</evidence>
<dbReference type="PANTHER" id="PTHR47272">
    <property type="entry name" value="DDE_TNP_1_7 DOMAIN-CONTAINING PROTEIN"/>
    <property type="match status" value="1"/>
</dbReference>
<organism evidence="3 4">
    <name type="scientific">Amblyomma americanum</name>
    <name type="common">Lone star tick</name>
    <dbReference type="NCBI Taxonomy" id="6943"/>
    <lineage>
        <taxon>Eukaryota</taxon>
        <taxon>Metazoa</taxon>
        <taxon>Ecdysozoa</taxon>
        <taxon>Arthropoda</taxon>
        <taxon>Chelicerata</taxon>
        <taxon>Arachnida</taxon>
        <taxon>Acari</taxon>
        <taxon>Parasitiformes</taxon>
        <taxon>Ixodida</taxon>
        <taxon>Ixodoidea</taxon>
        <taxon>Ixodidae</taxon>
        <taxon>Amblyomminae</taxon>
        <taxon>Amblyomma</taxon>
    </lineage>
</organism>
<dbReference type="AlphaFoldDB" id="A0AAQ4FBN0"/>
<dbReference type="PANTHER" id="PTHR47272:SF2">
    <property type="entry name" value="PIGGYBAC TRANSPOSABLE ELEMENT-DERIVED PROTEIN 3-LIKE"/>
    <property type="match status" value="1"/>
</dbReference>
<evidence type="ECO:0000313" key="4">
    <source>
        <dbReference type="Proteomes" id="UP001321473"/>
    </source>
</evidence>
<gene>
    <name evidence="3" type="ORF">V5799_009238</name>
</gene>
<proteinExistence type="predicted"/>
<evidence type="ECO:0000259" key="2">
    <source>
        <dbReference type="Pfam" id="PF13843"/>
    </source>
</evidence>
<evidence type="ECO:0000256" key="1">
    <source>
        <dbReference type="SAM" id="MobiDB-lite"/>
    </source>
</evidence>
<protein>
    <recommendedName>
        <fullName evidence="2">PiggyBac transposable element-derived protein domain-containing protein</fullName>
    </recommendedName>
</protein>
<dbReference type="InterPro" id="IPR029526">
    <property type="entry name" value="PGBD"/>
</dbReference>
<dbReference type="Pfam" id="PF13843">
    <property type="entry name" value="DDE_Tnp_1_7"/>
    <property type="match status" value="1"/>
</dbReference>
<comment type="caution">
    <text evidence="3">The sequence shown here is derived from an EMBL/GenBank/DDBJ whole genome shotgun (WGS) entry which is preliminary data.</text>
</comment>
<feature type="domain" description="PiggyBac transposable element-derived protein" evidence="2">
    <location>
        <begin position="117"/>
        <end position="474"/>
    </location>
</feature>
<dbReference type="EMBL" id="JARKHS020004608">
    <property type="protein sequence ID" value="KAK8784396.1"/>
    <property type="molecule type" value="Genomic_DNA"/>
</dbReference>
<feature type="region of interest" description="Disordered" evidence="1">
    <location>
        <begin position="62"/>
        <end position="88"/>
    </location>
</feature>
<dbReference type="Proteomes" id="UP001321473">
    <property type="component" value="Unassembled WGS sequence"/>
</dbReference>
<sequence length="491" mass="56384">MAGFSAAAFYGNCRRRDRPRVSDDTADAILQRIAQGNSSDIDLSDSDDDTIVDPNFSALLDDASSSADESSDDDRPSTSCAGGAEKTWKRHQGQLPTWIPDFRSPTDETELWLFWVPFDYFLQYIPNEVYEKMAIAMNRTYVQDTGNSLKASVEELKIFFGVSLTVSCLCYPQMRMYWQKKTRVPLVADNMTRDRYFKLRHRLQLVNELDVTEEEKKEDLLWRIGPLVAFVLEGCHKLPRTQCVCVDEQMIPFTGRTELKQYVPRKPNPEGLKIFVLATPDGLILDFEIYQGKKSSQCPGSNGIAESAVLRLTDTLTPGTKLYFDRYFTSGPLLDKLVEKGIAGTGTLMNNRIPKGVKLSGEKELKQKGRGASEEWARKDKKQIVVRRYDNKPITFLSSVHSQDPQDTCRRWSRKEKKHIDVPWPEIVRMYNVNMGGVDLADRMISYYRIKARVNKWTIRSIFHLFDIALSNSWVQYTQDMRARQNSRKKS</sequence>
<reference evidence="3 4" key="1">
    <citation type="journal article" date="2023" name="Arcadia Sci">
        <title>De novo assembly of a long-read Amblyomma americanum tick genome.</title>
        <authorList>
            <person name="Chou S."/>
            <person name="Poskanzer K.E."/>
            <person name="Rollins M."/>
            <person name="Thuy-Boun P.S."/>
        </authorList>
    </citation>
    <scope>NUCLEOTIDE SEQUENCE [LARGE SCALE GENOMIC DNA]</scope>
    <source>
        <strain evidence="3">F_SG_1</strain>
        <tissue evidence="3">Salivary glands</tissue>
    </source>
</reference>
<name>A0AAQ4FBN0_AMBAM</name>